<name>A0A0W0WUB1_9GAMM</name>
<sequence>MAKTKNDLAVEATELRHSWGWLLALGILFVILGCIGLGMVVGLTLASMLFLGVLLIIAGCSQFIDVFKAKHWKAVAWHAFIAALYIIGGCIIIYDPFLASTLITALLGSVLIIIGLTRFIMALRLRGSPGWVWLLFAGLTALILGILILIKWPISGIWVIGLFIAIEMIVDGWTYIFLALGIRRSL</sequence>
<dbReference type="Proteomes" id="UP000054725">
    <property type="component" value="Unassembled WGS sequence"/>
</dbReference>
<dbReference type="InterPro" id="IPR052712">
    <property type="entry name" value="Acid_resist_chaperone_HdeD"/>
</dbReference>
<dbReference type="PROSITE" id="PS51257">
    <property type="entry name" value="PROKAR_LIPOPROTEIN"/>
    <property type="match status" value="1"/>
</dbReference>
<evidence type="ECO:0000313" key="2">
    <source>
        <dbReference type="EMBL" id="KTD35914.1"/>
    </source>
</evidence>
<dbReference type="AlphaFoldDB" id="A0A0W0WUB1"/>
<feature type="transmembrane region" description="Helical" evidence="1">
    <location>
        <begin position="100"/>
        <end position="119"/>
    </location>
</feature>
<dbReference type="EMBL" id="LNYO01000013">
    <property type="protein sequence ID" value="KTD35914.1"/>
    <property type="molecule type" value="Genomic_DNA"/>
</dbReference>
<dbReference type="PANTHER" id="PTHR34989:SF1">
    <property type="entry name" value="PROTEIN HDED"/>
    <property type="match status" value="1"/>
</dbReference>
<dbReference type="Pfam" id="PF03729">
    <property type="entry name" value="DUF308"/>
    <property type="match status" value="1"/>
</dbReference>
<dbReference type="InterPro" id="IPR005325">
    <property type="entry name" value="DUF308_memb"/>
</dbReference>
<accession>A0A0W0WUB1</accession>
<keyword evidence="1" id="KW-1133">Transmembrane helix</keyword>
<gene>
    <name evidence="2" type="ORF">Lnau_0898</name>
</gene>
<reference evidence="2 3" key="1">
    <citation type="submission" date="2015-11" db="EMBL/GenBank/DDBJ databases">
        <title>Genomic analysis of 38 Legionella species identifies large and diverse effector repertoires.</title>
        <authorList>
            <person name="Burstein D."/>
            <person name="Amaro F."/>
            <person name="Zusman T."/>
            <person name="Lifshitz Z."/>
            <person name="Cohen O."/>
            <person name="Gilbert J.A."/>
            <person name="Pupko T."/>
            <person name="Shuman H.A."/>
            <person name="Segal G."/>
        </authorList>
    </citation>
    <scope>NUCLEOTIDE SEQUENCE [LARGE SCALE GENOMIC DNA]</scope>
    <source>
        <strain evidence="2 3">ATCC 49506</strain>
    </source>
</reference>
<dbReference type="PATRIC" id="fig|45070.6.peg.952"/>
<keyword evidence="1" id="KW-0812">Transmembrane</keyword>
<organism evidence="2 3">
    <name type="scientific">Legionella nautarum</name>
    <dbReference type="NCBI Taxonomy" id="45070"/>
    <lineage>
        <taxon>Bacteria</taxon>
        <taxon>Pseudomonadati</taxon>
        <taxon>Pseudomonadota</taxon>
        <taxon>Gammaproteobacteria</taxon>
        <taxon>Legionellales</taxon>
        <taxon>Legionellaceae</taxon>
        <taxon>Legionella</taxon>
    </lineage>
</organism>
<dbReference type="RefSeq" id="WP_058503949.1">
    <property type="nucleotide sequence ID" value="NZ_CAAAIF010000001.1"/>
</dbReference>
<keyword evidence="1" id="KW-0472">Membrane</keyword>
<comment type="caution">
    <text evidence="2">The sequence shown here is derived from an EMBL/GenBank/DDBJ whole genome shotgun (WGS) entry which is preliminary data.</text>
</comment>
<keyword evidence="3" id="KW-1185">Reference proteome</keyword>
<feature type="transmembrane region" description="Helical" evidence="1">
    <location>
        <begin position="21"/>
        <end position="42"/>
    </location>
</feature>
<evidence type="ECO:0000313" key="3">
    <source>
        <dbReference type="Proteomes" id="UP000054725"/>
    </source>
</evidence>
<dbReference type="GO" id="GO:0005886">
    <property type="term" value="C:plasma membrane"/>
    <property type="evidence" value="ECO:0007669"/>
    <property type="project" value="TreeGrafter"/>
</dbReference>
<feature type="transmembrane region" description="Helical" evidence="1">
    <location>
        <begin position="131"/>
        <end position="150"/>
    </location>
</feature>
<feature type="transmembrane region" description="Helical" evidence="1">
    <location>
        <begin position="156"/>
        <end position="180"/>
    </location>
</feature>
<evidence type="ECO:0000256" key="1">
    <source>
        <dbReference type="SAM" id="Phobius"/>
    </source>
</evidence>
<protein>
    <submittedName>
        <fullName evidence="2">Acid-resistance membrane protein</fullName>
    </submittedName>
</protein>
<dbReference type="STRING" id="45070.Lnau_0898"/>
<feature type="transmembrane region" description="Helical" evidence="1">
    <location>
        <begin position="74"/>
        <end position="94"/>
    </location>
</feature>
<proteinExistence type="predicted"/>
<dbReference type="PANTHER" id="PTHR34989">
    <property type="entry name" value="PROTEIN HDED"/>
    <property type="match status" value="1"/>
</dbReference>
<dbReference type="OrthoDB" id="9815400at2"/>
<feature type="transmembrane region" description="Helical" evidence="1">
    <location>
        <begin position="48"/>
        <end position="67"/>
    </location>
</feature>